<dbReference type="AlphaFoldDB" id="A0A6H5I176"/>
<keyword evidence="1" id="KW-1133">Transmembrane helix</keyword>
<reference evidence="2 3" key="1">
    <citation type="submission" date="2020-02" db="EMBL/GenBank/DDBJ databases">
        <authorList>
            <person name="Ferguson B K."/>
        </authorList>
    </citation>
    <scope>NUCLEOTIDE SEQUENCE [LARGE SCALE GENOMIC DNA]</scope>
</reference>
<keyword evidence="3" id="KW-1185">Reference proteome</keyword>
<evidence type="ECO:0000313" key="3">
    <source>
        <dbReference type="Proteomes" id="UP000479190"/>
    </source>
</evidence>
<evidence type="ECO:0000313" key="2">
    <source>
        <dbReference type="EMBL" id="CAB0028962.1"/>
    </source>
</evidence>
<keyword evidence="1" id="KW-0812">Transmembrane</keyword>
<gene>
    <name evidence="2" type="ORF">TBRA_LOCUS1069</name>
</gene>
<name>A0A6H5I176_9HYME</name>
<accession>A0A6H5I176</accession>
<sequence length="139" mass="15809">MFLNLWNLAKSKTWKHARFINHRSSAAAAAAAAQYVREKKDPLELHEALYSGPYEREREKKHEARVIMSTYVYICSCAYTYEKHPSRGRGRISSSSSSSSAAAAEVKLANGLLRCVRIYMTIYALRTIMAVGAYIYIYM</sequence>
<dbReference type="Proteomes" id="UP000479190">
    <property type="component" value="Unassembled WGS sequence"/>
</dbReference>
<organism evidence="2 3">
    <name type="scientific">Trichogramma brassicae</name>
    <dbReference type="NCBI Taxonomy" id="86971"/>
    <lineage>
        <taxon>Eukaryota</taxon>
        <taxon>Metazoa</taxon>
        <taxon>Ecdysozoa</taxon>
        <taxon>Arthropoda</taxon>
        <taxon>Hexapoda</taxon>
        <taxon>Insecta</taxon>
        <taxon>Pterygota</taxon>
        <taxon>Neoptera</taxon>
        <taxon>Endopterygota</taxon>
        <taxon>Hymenoptera</taxon>
        <taxon>Apocrita</taxon>
        <taxon>Proctotrupomorpha</taxon>
        <taxon>Chalcidoidea</taxon>
        <taxon>Trichogrammatidae</taxon>
        <taxon>Trichogramma</taxon>
    </lineage>
</organism>
<protein>
    <submittedName>
        <fullName evidence="2">Uncharacterized protein</fullName>
    </submittedName>
</protein>
<dbReference type="EMBL" id="CADCXV010000225">
    <property type="protein sequence ID" value="CAB0028962.1"/>
    <property type="molecule type" value="Genomic_DNA"/>
</dbReference>
<evidence type="ECO:0000256" key="1">
    <source>
        <dbReference type="SAM" id="Phobius"/>
    </source>
</evidence>
<keyword evidence="1" id="KW-0472">Membrane</keyword>
<proteinExistence type="predicted"/>
<feature type="transmembrane region" description="Helical" evidence="1">
    <location>
        <begin position="118"/>
        <end position="137"/>
    </location>
</feature>